<dbReference type="EMBL" id="VSSQ01044391">
    <property type="protein sequence ID" value="MPM98207.1"/>
    <property type="molecule type" value="Genomic_DNA"/>
</dbReference>
<protein>
    <recommendedName>
        <fullName evidence="3">DUF3566 domain-containing protein</fullName>
    </recommendedName>
</protein>
<organism evidence="2">
    <name type="scientific">bioreactor metagenome</name>
    <dbReference type="NCBI Taxonomy" id="1076179"/>
    <lineage>
        <taxon>unclassified sequences</taxon>
        <taxon>metagenomes</taxon>
        <taxon>ecological metagenomes</taxon>
    </lineage>
</organism>
<proteinExistence type="predicted"/>
<keyword evidence="1" id="KW-1133">Transmembrane helix</keyword>
<evidence type="ECO:0008006" key="3">
    <source>
        <dbReference type="Google" id="ProtNLM"/>
    </source>
</evidence>
<gene>
    <name evidence="2" type="ORF">SDC9_145391</name>
</gene>
<accession>A0A645E8H8</accession>
<evidence type="ECO:0000256" key="1">
    <source>
        <dbReference type="SAM" id="Phobius"/>
    </source>
</evidence>
<name>A0A645E8H8_9ZZZZ</name>
<dbReference type="AlphaFoldDB" id="A0A645E8H8"/>
<sequence>MNKLKITRIKFTSYMKLYCIMSICFGMMIGFVGLIIGILGGPVSVSIGQSIYTGFVGGLLGLIVFPLLICVFGNLIGLVTYLPFRLFMKIKKGVFLNFEYEYDDIFEKSDNSIKLDESEADN</sequence>
<keyword evidence="1" id="KW-0472">Membrane</keyword>
<feature type="transmembrane region" description="Helical" evidence="1">
    <location>
        <begin position="51"/>
        <end position="82"/>
    </location>
</feature>
<reference evidence="2" key="1">
    <citation type="submission" date="2019-08" db="EMBL/GenBank/DDBJ databases">
        <authorList>
            <person name="Kucharzyk K."/>
            <person name="Murdoch R.W."/>
            <person name="Higgins S."/>
            <person name="Loffler F."/>
        </authorList>
    </citation>
    <scope>NUCLEOTIDE SEQUENCE</scope>
</reference>
<evidence type="ECO:0000313" key="2">
    <source>
        <dbReference type="EMBL" id="MPM98207.1"/>
    </source>
</evidence>
<comment type="caution">
    <text evidence="2">The sequence shown here is derived from an EMBL/GenBank/DDBJ whole genome shotgun (WGS) entry which is preliminary data.</text>
</comment>
<keyword evidence="1" id="KW-0812">Transmembrane</keyword>
<feature type="transmembrane region" description="Helical" evidence="1">
    <location>
        <begin position="20"/>
        <end position="39"/>
    </location>
</feature>